<keyword evidence="3" id="KW-1185">Reference proteome</keyword>
<dbReference type="GO" id="GO:0031146">
    <property type="term" value="P:SCF-dependent proteasomal ubiquitin-dependent protein catabolic process"/>
    <property type="evidence" value="ECO:0007669"/>
    <property type="project" value="TreeGrafter"/>
</dbReference>
<dbReference type="PANTHER" id="PTHR13318:SF247">
    <property type="entry name" value="GH16156P"/>
    <property type="match status" value="1"/>
</dbReference>
<protein>
    <recommendedName>
        <fullName evidence="1">F-box/LRR-repeat protein 15-like leucin rich repeat domain-containing protein</fullName>
    </recommendedName>
</protein>
<dbReference type="InterPro" id="IPR057207">
    <property type="entry name" value="FBXL15_LRR"/>
</dbReference>
<dbReference type="InParanoid" id="A0A0D0BAR4"/>
<feature type="domain" description="F-box/LRR-repeat protein 15-like leucin rich repeat" evidence="1">
    <location>
        <begin position="210"/>
        <end position="360"/>
    </location>
</feature>
<dbReference type="Proteomes" id="UP000054485">
    <property type="component" value="Unassembled WGS sequence"/>
</dbReference>
<dbReference type="PANTHER" id="PTHR13318">
    <property type="entry name" value="PARTNER OF PAIRED, ISOFORM B-RELATED"/>
    <property type="match status" value="1"/>
</dbReference>
<evidence type="ECO:0000313" key="3">
    <source>
        <dbReference type="Proteomes" id="UP000054485"/>
    </source>
</evidence>
<dbReference type="EMBL" id="KN835214">
    <property type="protein sequence ID" value="KIK43377.1"/>
    <property type="molecule type" value="Genomic_DNA"/>
</dbReference>
<accession>A0A0D0BAR4</accession>
<dbReference type="Gene3D" id="3.80.10.10">
    <property type="entry name" value="Ribonuclease Inhibitor"/>
    <property type="match status" value="3"/>
</dbReference>
<dbReference type="Pfam" id="PF25372">
    <property type="entry name" value="DUF7885"/>
    <property type="match status" value="1"/>
</dbReference>
<reference evidence="3" key="2">
    <citation type="submission" date="2015-01" db="EMBL/GenBank/DDBJ databases">
        <title>Evolutionary Origins and Diversification of the Mycorrhizal Mutualists.</title>
        <authorList>
            <consortium name="DOE Joint Genome Institute"/>
            <consortium name="Mycorrhizal Genomics Consortium"/>
            <person name="Kohler A."/>
            <person name="Kuo A."/>
            <person name="Nagy L.G."/>
            <person name="Floudas D."/>
            <person name="Copeland A."/>
            <person name="Barry K.W."/>
            <person name="Cichocki N."/>
            <person name="Veneault-Fourrey C."/>
            <person name="LaButti K."/>
            <person name="Lindquist E.A."/>
            <person name="Lipzen A."/>
            <person name="Lundell T."/>
            <person name="Morin E."/>
            <person name="Murat C."/>
            <person name="Riley R."/>
            <person name="Ohm R."/>
            <person name="Sun H."/>
            <person name="Tunlid A."/>
            <person name="Henrissat B."/>
            <person name="Grigoriev I.V."/>
            <person name="Hibbett D.S."/>
            <person name="Martin F."/>
        </authorList>
    </citation>
    <scope>NUCLEOTIDE SEQUENCE [LARGE SCALE GENOMIC DNA]</scope>
    <source>
        <strain evidence="3">UH-Slu-Lm8-n1</strain>
    </source>
</reference>
<reference evidence="2 3" key="1">
    <citation type="submission" date="2014-04" db="EMBL/GenBank/DDBJ databases">
        <authorList>
            <consortium name="DOE Joint Genome Institute"/>
            <person name="Kuo A."/>
            <person name="Ruytinx J."/>
            <person name="Rineau F."/>
            <person name="Colpaert J."/>
            <person name="Kohler A."/>
            <person name="Nagy L.G."/>
            <person name="Floudas D."/>
            <person name="Copeland A."/>
            <person name="Barry K.W."/>
            <person name="Cichocki N."/>
            <person name="Veneault-Fourrey C."/>
            <person name="LaButti K."/>
            <person name="Lindquist E.A."/>
            <person name="Lipzen A."/>
            <person name="Lundell T."/>
            <person name="Morin E."/>
            <person name="Murat C."/>
            <person name="Sun H."/>
            <person name="Tunlid A."/>
            <person name="Henrissat B."/>
            <person name="Grigoriev I.V."/>
            <person name="Hibbett D.S."/>
            <person name="Martin F."/>
            <person name="Nordberg H.P."/>
            <person name="Cantor M.N."/>
            <person name="Hua S.X."/>
        </authorList>
    </citation>
    <scope>NUCLEOTIDE SEQUENCE [LARGE SCALE GENOMIC DNA]</scope>
    <source>
        <strain evidence="2 3">UH-Slu-Lm8-n1</strain>
    </source>
</reference>
<evidence type="ECO:0000313" key="2">
    <source>
        <dbReference type="EMBL" id="KIK43377.1"/>
    </source>
</evidence>
<dbReference type="SMART" id="SM00367">
    <property type="entry name" value="LRR_CC"/>
    <property type="match status" value="11"/>
</dbReference>
<dbReference type="HOGENOM" id="CLU_010840_0_0_1"/>
<dbReference type="OrthoDB" id="10257471at2759"/>
<dbReference type="InterPro" id="IPR006553">
    <property type="entry name" value="Leu-rich_rpt_Cys-con_subtyp"/>
</dbReference>
<dbReference type="SUPFAM" id="SSF52047">
    <property type="entry name" value="RNI-like"/>
    <property type="match status" value="1"/>
</dbReference>
<dbReference type="AlphaFoldDB" id="A0A0D0BAR4"/>
<dbReference type="GO" id="GO:0019005">
    <property type="term" value="C:SCF ubiquitin ligase complex"/>
    <property type="evidence" value="ECO:0007669"/>
    <property type="project" value="TreeGrafter"/>
</dbReference>
<sequence>MNRADVEDMKRIVDRLPQTESERRIVRHLVIRDPNCGVSDEWVAPEMIFCRQLESVVLSGVTDTSDKTIVHLARENSNIQGLDLTGCKYVTDVSIMELVAKTPPLQWLQLSGVVLTDASVSAIAKTFPRLVELELNDQPLMTAVSVRDIWSYSRKLRTLTLARSPQLTDSALPSPIKTLTPQPSGEKPLPARPHTWLDQLPPLILCHTAIDLRVLDLSHCPKLTDVGVEGIVAHAPLLRSLALAGCPNLTDKAVESISKLGLHLGNLTLAHCPRITDNGIVSLARSCTELRSVDLAFCRQLTDMAVFELASLERIHRLVLVRVPKLTDNAIYFLADHTSSLERLHLSYCDRITLKSLHHLVRTCKRLVHLTATGVPGARRTGVGRFSDPPPADLDPDQKSVFRAFSGPNVAALCKFLDKEKLRREQAEAQNIPFIARSDDSMDLY</sequence>
<gene>
    <name evidence="2" type="ORF">CY34DRAFT_714495</name>
</gene>
<dbReference type="STRING" id="930992.A0A0D0BAR4"/>
<proteinExistence type="predicted"/>
<evidence type="ECO:0000259" key="1">
    <source>
        <dbReference type="Pfam" id="PF25372"/>
    </source>
</evidence>
<name>A0A0D0BAR4_9AGAM</name>
<organism evidence="2 3">
    <name type="scientific">Suillus luteus UH-Slu-Lm8-n1</name>
    <dbReference type="NCBI Taxonomy" id="930992"/>
    <lineage>
        <taxon>Eukaryota</taxon>
        <taxon>Fungi</taxon>
        <taxon>Dikarya</taxon>
        <taxon>Basidiomycota</taxon>
        <taxon>Agaricomycotina</taxon>
        <taxon>Agaricomycetes</taxon>
        <taxon>Agaricomycetidae</taxon>
        <taxon>Boletales</taxon>
        <taxon>Suillineae</taxon>
        <taxon>Suillaceae</taxon>
        <taxon>Suillus</taxon>
    </lineage>
</organism>
<dbReference type="InterPro" id="IPR032675">
    <property type="entry name" value="LRR_dom_sf"/>
</dbReference>